<dbReference type="EMBL" id="ASPP01008548">
    <property type="protein sequence ID" value="ETO25426.1"/>
    <property type="molecule type" value="Genomic_DNA"/>
</dbReference>
<comment type="caution">
    <text evidence="2">The sequence shown here is derived from an EMBL/GenBank/DDBJ whole genome shotgun (WGS) entry which is preliminary data.</text>
</comment>
<feature type="transmembrane region" description="Helical" evidence="1">
    <location>
        <begin position="291"/>
        <end position="312"/>
    </location>
</feature>
<accession>X6NHI1</accession>
<evidence type="ECO:0000313" key="2">
    <source>
        <dbReference type="EMBL" id="ETO25426.1"/>
    </source>
</evidence>
<keyword evidence="1" id="KW-0812">Transmembrane</keyword>
<protein>
    <submittedName>
        <fullName evidence="2">Uncharacterized protein</fullName>
    </submittedName>
</protein>
<proteinExistence type="predicted"/>
<sequence>MSAQNDNHYQAINTDLIEWDQVKVMYVYDFIGSFVPFEQETKESEEKQRKQKSYDTKKREHALPVKISSYVYINIINILLFVNHFKSMSNTLQNCGIVTPKYVSHELYTKGKHSECRVAFELARTFSNQIWALAMDVRKNSHQVEGYKGYFGRDICHHMKRMRMDCVLLKMLSSLPAMEMLGNKPNSKTGSDHTSDETHNYRKSAATFPRTHFHKCTHKNDRCALANCELLLIHGYLDCTGQKTRGNRLPRDDQWVTFSSNKNTIYNFNFHLFQKNKRFFELFGFNVCTPFIYILYTYTFFFLFFFFFAYSFNGLFDACISQIDFRAQSSIDSSQQKGQSLMAALKERQDLTYETAE</sequence>
<feature type="non-terminal residue" evidence="2">
    <location>
        <position position="357"/>
    </location>
</feature>
<keyword evidence="1" id="KW-1133">Transmembrane helix</keyword>
<evidence type="ECO:0000256" key="1">
    <source>
        <dbReference type="SAM" id="Phobius"/>
    </source>
</evidence>
<keyword evidence="1" id="KW-0472">Membrane</keyword>
<dbReference type="Proteomes" id="UP000023152">
    <property type="component" value="Unassembled WGS sequence"/>
</dbReference>
<reference evidence="2 3" key="1">
    <citation type="journal article" date="2013" name="Curr. Biol.">
        <title>The Genome of the Foraminiferan Reticulomyxa filosa.</title>
        <authorList>
            <person name="Glockner G."/>
            <person name="Hulsmann N."/>
            <person name="Schleicher M."/>
            <person name="Noegel A.A."/>
            <person name="Eichinger L."/>
            <person name="Gallinger C."/>
            <person name="Pawlowski J."/>
            <person name="Sierra R."/>
            <person name="Euteneuer U."/>
            <person name="Pillet L."/>
            <person name="Moustafa A."/>
            <person name="Platzer M."/>
            <person name="Groth M."/>
            <person name="Szafranski K."/>
            <person name="Schliwa M."/>
        </authorList>
    </citation>
    <scope>NUCLEOTIDE SEQUENCE [LARGE SCALE GENOMIC DNA]</scope>
</reference>
<organism evidence="2 3">
    <name type="scientific">Reticulomyxa filosa</name>
    <dbReference type="NCBI Taxonomy" id="46433"/>
    <lineage>
        <taxon>Eukaryota</taxon>
        <taxon>Sar</taxon>
        <taxon>Rhizaria</taxon>
        <taxon>Retaria</taxon>
        <taxon>Foraminifera</taxon>
        <taxon>Monothalamids</taxon>
        <taxon>Reticulomyxidae</taxon>
        <taxon>Reticulomyxa</taxon>
    </lineage>
</organism>
<gene>
    <name evidence="2" type="ORF">RFI_11711</name>
</gene>
<name>X6NHI1_RETFI</name>
<dbReference type="AlphaFoldDB" id="X6NHI1"/>
<evidence type="ECO:0000313" key="3">
    <source>
        <dbReference type="Proteomes" id="UP000023152"/>
    </source>
</evidence>
<keyword evidence="3" id="KW-1185">Reference proteome</keyword>